<dbReference type="PANTHER" id="PTHR30386:SF19">
    <property type="entry name" value="MULTIDRUG EXPORT PROTEIN EMRA-RELATED"/>
    <property type="match status" value="1"/>
</dbReference>
<dbReference type="SUPFAM" id="SSF111369">
    <property type="entry name" value="HlyD-like secretion proteins"/>
    <property type="match status" value="1"/>
</dbReference>
<evidence type="ECO:0000256" key="2">
    <source>
        <dbReference type="SAM" id="Coils"/>
    </source>
</evidence>
<evidence type="ECO:0000256" key="3">
    <source>
        <dbReference type="SAM" id="MobiDB-lite"/>
    </source>
</evidence>
<feature type="coiled-coil region" evidence="2">
    <location>
        <begin position="173"/>
        <end position="200"/>
    </location>
</feature>
<dbReference type="RefSeq" id="WP_213042155.1">
    <property type="nucleotide sequence ID" value="NZ_CAJNBJ010000010.1"/>
</dbReference>
<evidence type="ECO:0000256" key="1">
    <source>
        <dbReference type="ARBA" id="ARBA00004196"/>
    </source>
</evidence>
<dbReference type="InterPro" id="IPR050739">
    <property type="entry name" value="MFP"/>
</dbReference>
<keyword evidence="2" id="KW-0175">Coiled coil</keyword>
<proteinExistence type="predicted"/>
<feature type="compositionally biased region" description="Basic and acidic residues" evidence="3">
    <location>
        <begin position="496"/>
        <end position="505"/>
    </location>
</feature>
<accession>A0ABM8RC99</accession>
<evidence type="ECO:0000313" key="7">
    <source>
        <dbReference type="Proteomes" id="UP000675880"/>
    </source>
</evidence>
<name>A0ABM8RC99_9BACT</name>
<feature type="compositionally biased region" description="Low complexity" evidence="3">
    <location>
        <begin position="471"/>
        <end position="485"/>
    </location>
</feature>
<protein>
    <submittedName>
        <fullName evidence="6">Secretion protein HlyD</fullName>
    </submittedName>
</protein>
<comment type="caution">
    <text evidence="6">The sequence shown here is derived from an EMBL/GenBank/DDBJ whole genome shotgun (WGS) entry which is preliminary data.</text>
</comment>
<dbReference type="EMBL" id="CAJNBJ010000010">
    <property type="protein sequence ID" value="CAE6745213.1"/>
    <property type="molecule type" value="Genomic_DNA"/>
</dbReference>
<keyword evidence="4" id="KW-1133">Transmembrane helix</keyword>
<evidence type="ECO:0000259" key="5">
    <source>
        <dbReference type="Pfam" id="PF25885"/>
    </source>
</evidence>
<dbReference type="Gene3D" id="2.40.50.100">
    <property type="match status" value="1"/>
</dbReference>
<feature type="compositionally biased region" description="Low complexity" evidence="3">
    <location>
        <begin position="1"/>
        <end position="13"/>
    </location>
</feature>
<gene>
    <name evidence="6" type="ORF">NSPZN2_180005</name>
</gene>
<organism evidence="6 7">
    <name type="scientific">Nitrospira defluvii</name>
    <dbReference type="NCBI Taxonomy" id="330214"/>
    <lineage>
        <taxon>Bacteria</taxon>
        <taxon>Pseudomonadati</taxon>
        <taxon>Nitrospirota</taxon>
        <taxon>Nitrospiria</taxon>
        <taxon>Nitrospirales</taxon>
        <taxon>Nitrospiraceae</taxon>
        <taxon>Nitrospira</taxon>
    </lineage>
</organism>
<dbReference type="Pfam" id="PF25885">
    <property type="entry name" value="HH_EMRA"/>
    <property type="match status" value="1"/>
</dbReference>
<keyword evidence="4" id="KW-0472">Membrane</keyword>
<comment type="subcellular location">
    <subcellularLocation>
        <location evidence="1">Cell envelope</location>
    </subcellularLocation>
</comment>
<feature type="domain" description="Multidrug export protein EmrA/FarA alpha-helical hairpin" evidence="5">
    <location>
        <begin position="109"/>
        <end position="228"/>
    </location>
</feature>
<sequence>MTTSETTPSSQPSAPVPGPGAARIHPKAIRAQRNRRLLAVAFLALICAIAYLAYWWSYDRFWVRTDNAYVTGNLVPVAAQASGIVTQVLAEETQFVNRGDLMIRLDEHNAYAALGRARGRLGEEVRRIAALFMTRKQVAEKLASRRARLTLAQHDMDRYQAASPSGAISKQIVQNTADKILALEAEVRETQAELNTLDAQVGGTTVMAHPAVDLAKHQLIEAYLEYTRQQIRAPISGYVAKRKAQVGDRVQPGAPLMTIVPLDHLWVEANLRETELQHVRPGQSALVSVSLYGSKHTFHGTVEGLVPGSGSAFALLPPDNSTGNFIHIVERVPVRIALPAEEIREHPIRPGLSTVTSINVTESGQSVWTSLATPSTAEYETDVYADELPTAESMAKEVMASNLVVADTDAAGDASFEELELKRLIPTQGASALSLRERSSLEREPLRRREEHLPNPFVPRRSPDMGVSTFPLTPSVGPGSSSLGPEAGRGASRMRSGSEMDEGRHVFGTGRH</sequence>
<feature type="compositionally biased region" description="Basic and acidic residues" evidence="3">
    <location>
        <begin position="435"/>
        <end position="453"/>
    </location>
</feature>
<keyword evidence="4" id="KW-0812">Transmembrane</keyword>
<feature type="region of interest" description="Disordered" evidence="3">
    <location>
        <begin position="1"/>
        <end position="22"/>
    </location>
</feature>
<dbReference type="InterPro" id="IPR058633">
    <property type="entry name" value="EmrA/FarA_HH"/>
</dbReference>
<dbReference type="Proteomes" id="UP000675880">
    <property type="component" value="Unassembled WGS sequence"/>
</dbReference>
<feature type="transmembrane region" description="Helical" evidence="4">
    <location>
        <begin position="37"/>
        <end position="56"/>
    </location>
</feature>
<evidence type="ECO:0000313" key="6">
    <source>
        <dbReference type="EMBL" id="CAE6745213.1"/>
    </source>
</evidence>
<keyword evidence="7" id="KW-1185">Reference proteome</keyword>
<feature type="region of interest" description="Disordered" evidence="3">
    <location>
        <begin position="433"/>
        <end position="512"/>
    </location>
</feature>
<dbReference type="PANTHER" id="PTHR30386">
    <property type="entry name" value="MEMBRANE FUSION SUBUNIT OF EMRAB-TOLC MULTIDRUG EFFLUX PUMP"/>
    <property type="match status" value="1"/>
</dbReference>
<evidence type="ECO:0000256" key="4">
    <source>
        <dbReference type="SAM" id="Phobius"/>
    </source>
</evidence>
<dbReference type="Gene3D" id="2.40.30.170">
    <property type="match status" value="1"/>
</dbReference>
<reference evidence="6 7" key="1">
    <citation type="submission" date="2021-02" db="EMBL/GenBank/DDBJ databases">
        <authorList>
            <person name="Han P."/>
        </authorList>
    </citation>
    <scope>NUCLEOTIDE SEQUENCE [LARGE SCALE GENOMIC DNA]</scope>
    <source>
        <strain evidence="6">Candidatus Nitrospira sp. ZN2</strain>
    </source>
</reference>